<protein>
    <submittedName>
        <fullName evidence="2">Uncharacterized protein</fullName>
    </submittedName>
</protein>
<dbReference type="RefSeq" id="WP_066559214.1">
    <property type="nucleotide sequence ID" value="NZ_JAJEQN010000001.1"/>
</dbReference>
<gene>
    <name evidence="2" type="ORF">LKD48_00595</name>
</gene>
<accession>A0AAE3JB02</accession>
<evidence type="ECO:0000256" key="1">
    <source>
        <dbReference type="SAM" id="MobiDB-lite"/>
    </source>
</evidence>
<dbReference type="EMBL" id="JAJEQN010000001">
    <property type="protein sequence ID" value="MCC2220148.1"/>
    <property type="molecule type" value="Genomic_DNA"/>
</dbReference>
<evidence type="ECO:0000313" key="3">
    <source>
        <dbReference type="Proteomes" id="UP001198200"/>
    </source>
</evidence>
<keyword evidence="3" id="KW-1185">Reference proteome</keyword>
<comment type="caution">
    <text evidence="2">The sequence shown here is derived from an EMBL/GenBank/DDBJ whole genome shotgun (WGS) entry which is preliminary data.</text>
</comment>
<feature type="region of interest" description="Disordered" evidence="1">
    <location>
        <begin position="87"/>
        <end position="121"/>
    </location>
</feature>
<dbReference type="Proteomes" id="UP001198200">
    <property type="component" value="Unassembled WGS sequence"/>
</dbReference>
<organism evidence="2 3">
    <name type="scientific">Anthropogastromicrobium aceti</name>
    <dbReference type="NCBI Taxonomy" id="2981768"/>
    <lineage>
        <taxon>Bacteria</taxon>
        <taxon>Bacillati</taxon>
        <taxon>Bacillota</taxon>
        <taxon>Clostridia</taxon>
        <taxon>Lachnospirales</taxon>
        <taxon>Lachnospiraceae</taxon>
        <taxon>Anthropogastromicrobium</taxon>
    </lineage>
</organism>
<reference evidence="2 3" key="1">
    <citation type="submission" date="2021-10" db="EMBL/GenBank/DDBJ databases">
        <title>Anaerobic single-cell dispensing facilitates the cultivation of human gut bacteria.</title>
        <authorList>
            <person name="Afrizal A."/>
        </authorList>
    </citation>
    <scope>NUCLEOTIDE SEQUENCE [LARGE SCALE GENOMIC DNA]</scope>
    <source>
        <strain evidence="2 3">CLA-AA-H224</strain>
    </source>
</reference>
<proteinExistence type="predicted"/>
<name>A0AAE3JB02_9FIRM</name>
<evidence type="ECO:0000313" key="2">
    <source>
        <dbReference type="EMBL" id="MCC2220148.1"/>
    </source>
</evidence>
<dbReference type="AlphaFoldDB" id="A0AAE3JB02"/>
<sequence length="121" mass="13285">MDFKVTDLVKNVVLAGIGAAAVTTEKAKDVADELVKKGSLTVEQGKVLNEELKHNIKETLDNKKKKDASVEELLSAMTPDQIDALKELLNKAAKPQDKEAKAEAPQDEEQKAEQKENTQDE</sequence>